<name>A0ABD2ZML5_9GENT</name>
<dbReference type="EMBL" id="JBJUIK010000008">
    <property type="protein sequence ID" value="KAL3520686.1"/>
    <property type="molecule type" value="Genomic_DNA"/>
</dbReference>
<comment type="caution">
    <text evidence="1">The sequence shown here is derived from an EMBL/GenBank/DDBJ whole genome shotgun (WGS) entry which is preliminary data.</text>
</comment>
<dbReference type="AlphaFoldDB" id="A0ABD2ZML5"/>
<proteinExistence type="predicted"/>
<evidence type="ECO:0000313" key="2">
    <source>
        <dbReference type="Proteomes" id="UP001630127"/>
    </source>
</evidence>
<gene>
    <name evidence="1" type="ORF">ACH5RR_018835</name>
</gene>
<organism evidence="1 2">
    <name type="scientific">Cinchona calisaya</name>
    <dbReference type="NCBI Taxonomy" id="153742"/>
    <lineage>
        <taxon>Eukaryota</taxon>
        <taxon>Viridiplantae</taxon>
        <taxon>Streptophyta</taxon>
        <taxon>Embryophyta</taxon>
        <taxon>Tracheophyta</taxon>
        <taxon>Spermatophyta</taxon>
        <taxon>Magnoliopsida</taxon>
        <taxon>eudicotyledons</taxon>
        <taxon>Gunneridae</taxon>
        <taxon>Pentapetalae</taxon>
        <taxon>asterids</taxon>
        <taxon>lamiids</taxon>
        <taxon>Gentianales</taxon>
        <taxon>Rubiaceae</taxon>
        <taxon>Cinchonoideae</taxon>
        <taxon>Cinchoneae</taxon>
        <taxon>Cinchona</taxon>
    </lineage>
</organism>
<keyword evidence="2" id="KW-1185">Reference proteome</keyword>
<dbReference type="Proteomes" id="UP001630127">
    <property type="component" value="Unassembled WGS sequence"/>
</dbReference>
<sequence>MWKILKVTSNYYNECNYCHKRHSGKYRRKSYVCFSCEKFDHRLKDCPTAKLLAIKSAERKVNVENFKGKVNLRVYSMTQQEVDRGNDAVISIILVNFIST</sequence>
<evidence type="ECO:0008006" key="3">
    <source>
        <dbReference type="Google" id="ProtNLM"/>
    </source>
</evidence>
<reference evidence="1 2" key="1">
    <citation type="submission" date="2024-11" db="EMBL/GenBank/DDBJ databases">
        <title>A near-complete genome assembly of Cinchona calisaya.</title>
        <authorList>
            <person name="Lian D.C."/>
            <person name="Zhao X.W."/>
            <person name="Wei L."/>
        </authorList>
    </citation>
    <scope>NUCLEOTIDE SEQUENCE [LARGE SCALE GENOMIC DNA]</scope>
    <source>
        <tissue evidence="1">Nenye</tissue>
    </source>
</reference>
<protein>
    <recommendedName>
        <fullName evidence="3">CCHC-type domain-containing protein</fullName>
    </recommendedName>
</protein>
<accession>A0ABD2ZML5</accession>
<dbReference type="Gene3D" id="4.10.60.10">
    <property type="entry name" value="Zinc finger, CCHC-type"/>
    <property type="match status" value="1"/>
</dbReference>
<evidence type="ECO:0000313" key="1">
    <source>
        <dbReference type="EMBL" id="KAL3520686.1"/>
    </source>
</evidence>